<dbReference type="Gene3D" id="3.20.20.70">
    <property type="entry name" value="Aldolase class I"/>
    <property type="match status" value="1"/>
</dbReference>
<keyword evidence="2" id="KW-0004">4Fe-4S</keyword>
<dbReference type="HOGENOM" id="CLU_078147_2_1_2"/>
<sequence length="239" mass="26761">MLAAGWKGISTVDVHGAVTFTLWLCGCNLRCPFCHNWRIAERQNCGELDVERLLDELARAKPYIDYLHVTGGEPLLQAEELRHLFKRAGEAGVARSLNTNATLTKALEKVIDEIDHLATDLKIPDRMYGVPHWQQLWQNFLTSLKTASSRKISIELRIPAANLPLETYAKRIEEVSNALAETEVTVVIQPLLGPPTTDPRDPQWCRQHCNPPPSHLQQLAKLAAALGKVVIKNYGIFTN</sequence>
<dbReference type="CDD" id="cd01335">
    <property type="entry name" value="Radical_SAM"/>
    <property type="match status" value="1"/>
</dbReference>
<keyword evidence="9" id="KW-1185">Reference proteome</keyword>
<keyword evidence="5" id="KW-0408">Iron</keyword>
<dbReference type="RefSeq" id="WP_012349748.1">
    <property type="nucleotide sequence ID" value="NC_010525.1"/>
</dbReference>
<evidence type="ECO:0000256" key="1">
    <source>
        <dbReference type="ARBA" id="ARBA00001966"/>
    </source>
</evidence>
<dbReference type="InterPro" id="IPR012840">
    <property type="entry name" value="NrdG2"/>
</dbReference>
<dbReference type="PROSITE" id="PS51918">
    <property type="entry name" value="RADICAL_SAM"/>
    <property type="match status" value="1"/>
</dbReference>
<dbReference type="EMBL" id="CP001014">
    <property type="protein sequence ID" value="ACB39328.1"/>
    <property type="molecule type" value="Genomic_DNA"/>
</dbReference>
<keyword evidence="3" id="KW-0949">S-adenosyl-L-methionine</keyword>
<accession>B1YBU4</accession>
<dbReference type="SFLD" id="SFLDG01094">
    <property type="entry name" value="Uncharacterised_Radical_SAM_Su"/>
    <property type="match status" value="1"/>
</dbReference>
<keyword evidence="6" id="KW-0411">Iron-sulfur</keyword>
<protein>
    <submittedName>
        <fullName evidence="8">Anaerobic ribonucleoside-triphosphate reductase activating protein</fullName>
    </submittedName>
</protein>
<dbReference type="InterPro" id="IPR058240">
    <property type="entry name" value="rSAM_sf"/>
</dbReference>
<dbReference type="GO" id="GO:0046872">
    <property type="term" value="F:metal ion binding"/>
    <property type="evidence" value="ECO:0007669"/>
    <property type="project" value="UniProtKB-KW"/>
</dbReference>
<dbReference type="OrthoDB" id="371936at2157"/>
<evidence type="ECO:0000256" key="3">
    <source>
        <dbReference type="ARBA" id="ARBA00022691"/>
    </source>
</evidence>
<dbReference type="Proteomes" id="UP000001694">
    <property type="component" value="Chromosome"/>
</dbReference>
<dbReference type="InterPro" id="IPR007197">
    <property type="entry name" value="rSAM"/>
</dbReference>
<dbReference type="GO" id="GO:0051539">
    <property type="term" value="F:4 iron, 4 sulfur cluster binding"/>
    <property type="evidence" value="ECO:0007669"/>
    <property type="project" value="UniProtKB-KW"/>
</dbReference>
<evidence type="ECO:0000256" key="6">
    <source>
        <dbReference type="ARBA" id="ARBA00023014"/>
    </source>
</evidence>
<organism evidence="8 9">
    <name type="scientific">Pyrobaculum neutrophilum (strain DSM 2338 / JCM 9278 / NBRC 100436 / V24Sta)</name>
    <name type="common">Thermoproteus neutrophilus</name>
    <dbReference type="NCBI Taxonomy" id="444157"/>
    <lineage>
        <taxon>Archaea</taxon>
        <taxon>Thermoproteota</taxon>
        <taxon>Thermoprotei</taxon>
        <taxon>Thermoproteales</taxon>
        <taxon>Thermoproteaceae</taxon>
        <taxon>Pyrobaculum</taxon>
    </lineage>
</organism>
<dbReference type="GeneID" id="6165195"/>
<dbReference type="InterPro" id="IPR013785">
    <property type="entry name" value="Aldolase_TIM"/>
</dbReference>
<dbReference type="AlphaFoldDB" id="B1YBU4"/>
<evidence type="ECO:0000259" key="7">
    <source>
        <dbReference type="PROSITE" id="PS51918"/>
    </source>
</evidence>
<evidence type="ECO:0000256" key="5">
    <source>
        <dbReference type="ARBA" id="ARBA00023004"/>
    </source>
</evidence>
<evidence type="ECO:0000256" key="2">
    <source>
        <dbReference type="ARBA" id="ARBA00022485"/>
    </source>
</evidence>
<evidence type="ECO:0000313" key="9">
    <source>
        <dbReference type="Proteomes" id="UP000001694"/>
    </source>
</evidence>
<dbReference type="InterPro" id="IPR034457">
    <property type="entry name" value="Organic_radical-activating"/>
</dbReference>
<gene>
    <name evidence="8" type="ordered locus">Tneu_0379</name>
</gene>
<reference evidence="8" key="1">
    <citation type="submission" date="2008-03" db="EMBL/GenBank/DDBJ databases">
        <title>Complete sequence of Thermoproteus neutrophilus V24Sta.</title>
        <authorList>
            <consortium name="US DOE Joint Genome Institute"/>
            <person name="Copeland A."/>
            <person name="Lucas S."/>
            <person name="Lapidus A."/>
            <person name="Glavina del Rio T."/>
            <person name="Dalin E."/>
            <person name="Tice H."/>
            <person name="Bruce D."/>
            <person name="Goodwin L."/>
            <person name="Pitluck S."/>
            <person name="Sims D."/>
            <person name="Brettin T."/>
            <person name="Detter J.C."/>
            <person name="Han C."/>
            <person name="Kuske C.R."/>
            <person name="Schmutz J."/>
            <person name="Larimer F."/>
            <person name="Land M."/>
            <person name="Hauser L."/>
            <person name="Kyrpides N."/>
            <person name="Mikhailova N."/>
            <person name="Biddle J.F."/>
            <person name="Zhang Z."/>
            <person name="Fitz-Gibbon S.T."/>
            <person name="Lowe T.M."/>
            <person name="Saltikov C."/>
            <person name="House C.H."/>
            <person name="Richardson P."/>
        </authorList>
    </citation>
    <scope>NUCLEOTIDE SEQUENCE [LARGE SCALE GENOMIC DNA]</scope>
    <source>
        <strain evidence="8">V24Sta</strain>
    </source>
</reference>
<dbReference type="STRING" id="444157.Tneu_0379"/>
<dbReference type="eggNOG" id="arCOG00952">
    <property type="taxonomic scope" value="Archaea"/>
</dbReference>
<dbReference type="NCBIfam" id="TIGR02495">
    <property type="entry name" value="NrdG2"/>
    <property type="match status" value="1"/>
</dbReference>
<dbReference type="Pfam" id="PF04055">
    <property type="entry name" value="Radical_SAM"/>
    <property type="match status" value="1"/>
</dbReference>
<evidence type="ECO:0000313" key="8">
    <source>
        <dbReference type="EMBL" id="ACB39328.1"/>
    </source>
</evidence>
<evidence type="ECO:0000256" key="4">
    <source>
        <dbReference type="ARBA" id="ARBA00022723"/>
    </source>
</evidence>
<name>B1YBU4_PYRNV</name>
<dbReference type="SFLD" id="SFLDS00029">
    <property type="entry name" value="Radical_SAM"/>
    <property type="match status" value="1"/>
</dbReference>
<feature type="domain" description="Radical SAM core" evidence="7">
    <location>
        <begin position="10"/>
        <end position="237"/>
    </location>
</feature>
<comment type="cofactor">
    <cofactor evidence="1">
        <name>[4Fe-4S] cluster</name>
        <dbReference type="ChEBI" id="CHEBI:49883"/>
    </cofactor>
</comment>
<dbReference type="PANTHER" id="PTHR30352">
    <property type="entry name" value="PYRUVATE FORMATE-LYASE-ACTIVATING ENZYME"/>
    <property type="match status" value="1"/>
</dbReference>
<proteinExistence type="predicted"/>
<dbReference type="KEGG" id="tne:Tneu_0379"/>
<dbReference type="PROSITE" id="PS51257">
    <property type="entry name" value="PROKAR_LIPOPROTEIN"/>
    <property type="match status" value="1"/>
</dbReference>
<keyword evidence="4" id="KW-0479">Metal-binding</keyword>
<dbReference type="GO" id="GO:0003824">
    <property type="term" value="F:catalytic activity"/>
    <property type="evidence" value="ECO:0007669"/>
    <property type="project" value="InterPro"/>
</dbReference>
<dbReference type="SUPFAM" id="SSF102114">
    <property type="entry name" value="Radical SAM enzymes"/>
    <property type="match status" value="1"/>
</dbReference>